<dbReference type="AlphaFoldDB" id="A0A382QXD7"/>
<sequence length="84" mass="8709">MSKILRVGNGDYKILVKQGGSITLDTTDNALDKTGTVVVTGNLEIKGTTTTVDSTIVTIADNIIVLSKDNVAAGIPASLNYRSG</sequence>
<reference evidence="1" key="1">
    <citation type="submission" date="2018-05" db="EMBL/GenBank/DDBJ databases">
        <authorList>
            <person name="Lanie J.A."/>
            <person name="Ng W.-L."/>
            <person name="Kazmierczak K.M."/>
            <person name="Andrzejewski T.M."/>
            <person name="Davidsen T.M."/>
            <person name="Wayne K.J."/>
            <person name="Tettelin H."/>
            <person name="Glass J.I."/>
            <person name="Rusch D."/>
            <person name="Podicherti R."/>
            <person name="Tsui H.-C.T."/>
            <person name="Winkler M.E."/>
        </authorList>
    </citation>
    <scope>NUCLEOTIDE SEQUENCE</scope>
</reference>
<proteinExistence type="predicted"/>
<dbReference type="EMBL" id="UINC01117235">
    <property type="protein sequence ID" value="SVC89525.1"/>
    <property type="molecule type" value="Genomic_DNA"/>
</dbReference>
<accession>A0A382QXD7</accession>
<name>A0A382QXD7_9ZZZZ</name>
<feature type="non-terminal residue" evidence="1">
    <location>
        <position position="84"/>
    </location>
</feature>
<gene>
    <name evidence="1" type="ORF">METZ01_LOCUS342379</name>
</gene>
<evidence type="ECO:0000313" key="1">
    <source>
        <dbReference type="EMBL" id="SVC89525.1"/>
    </source>
</evidence>
<organism evidence="1">
    <name type="scientific">marine metagenome</name>
    <dbReference type="NCBI Taxonomy" id="408172"/>
    <lineage>
        <taxon>unclassified sequences</taxon>
        <taxon>metagenomes</taxon>
        <taxon>ecological metagenomes</taxon>
    </lineage>
</organism>
<protein>
    <submittedName>
        <fullName evidence="1">Uncharacterized protein</fullName>
    </submittedName>
</protein>